<evidence type="ECO:0000313" key="10">
    <source>
        <dbReference type="RefSeq" id="XP_014663270.1"/>
    </source>
</evidence>
<dbReference type="Gene3D" id="2.20.25.350">
    <property type="match status" value="1"/>
</dbReference>
<feature type="domain" description="W2" evidence="8">
    <location>
        <begin position="239"/>
        <end position="398"/>
    </location>
</feature>
<gene>
    <name evidence="10" type="primary">LOC106805974</name>
</gene>
<keyword evidence="3" id="KW-0396">Initiation factor</keyword>
<dbReference type="SMART" id="SM00515">
    <property type="entry name" value="eIF5C"/>
    <property type="match status" value="1"/>
</dbReference>
<feature type="region of interest" description="Disordered" evidence="7">
    <location>
        <begin position="144"/>
        <end position="211"/>
    </location>
</feature>
<evidence type="ECO:0000256" key="6">
    <source>
        <dbReference type="ARBA" id="ARBA00023134"/>
    </source>
</evidence>
<dbReference type="Gene3D" id="1.25.40.180">
    <property type="match status" value="1"/>
</dbReference>
<keyword evidence="5" id="KW-0648">Protein biosynthesis</keyword>
<dbReference type="CDD" id="cd11561">
    <property type="entry name" value="W2_eIF5"/>
    <property type="match status" value="1"/>
</dbReference>
<dbReference type="InterPro" id="IPR016190">
    <property type="entry name" value="Transl_init_fac_IF2/IF5_Zn-bd"/>
</dbReference>
<name>A0ABM1DTJ9_PRICU</name>
<keyword evidence="4" id="KW-0547">Nucleotide-binding</keyword>
<dbReference type="SUPFAM" id="SSF75689">
    <property type="entry name" value="Zinc-binding domain of translation initiation factor 2 beta"/>
    <property type="match status" value="1"/>
</dbReference>
<keyword evidence="6" id="KW-0342">GTP-binding</keyword>
<dbReference type="GeneID" id="106805974"/>
<sequence>MATVNVNRSNPDQFYRYKMPKIIAKVEGKGNGIKTVIVNMPEIAKSLARPPSYPTKFFGCELGAQTTMDNKNERFIVNGAHDAVRLQDMLDGFIRKFVLCPQCDNPETNLLVFAKKQMISQRCIACGYNGPIDMRHKLTTFILKNPPTSAQNGTTADNKDTPSKKLKEKKSKRKDKENGSSSSPPTSPPQTPCEQNQHDPAGEDDDEDWGDDISEDAVAKRMQELSSGAKGLTLNDDMEKSQEERLEILFKFVKDHVDAGTLEGSDRDIFTEAERLDVRDKATLVLAELLFDRDMIKQIPKYRLFFLRCTHENKKAQKYLLGGFELLVHKYSDELLPKVAHLLKLLYDTDIVEEDVILEWGKKVSKKYVSKEFSQQIHDKASVFLKWLQEAEEEESSSEEEEEEVGIVYDSKARDKLSVEVTAPAVPVKQDGADDGDLDIDDI</sequence>
<accession>A0ABM1DTJ9</accession>
<dbReference type="InterPro" id="IPR045196">
    <property type="entry name" value="IF2/IF5"/>
</dbReference>
<evidence type="ECO:0000256" key="4">
    <source>
        <dbReference type="ARBA" id="ARBA00022741"/>
    </source>
</evidence>
<dbReference type="RefSeq" id="XP_014663270.1">
    <property type="nucleotide sequence ID" value="XM_014807784.1"/>
</dbReference>
<evidence type="ECO:0000259" key="8">
    <source>
        <dbReference type="PROSITE" id="PS51363"/>
    </source>
</evidence>
<dbReference type="Pfam" id="PF02020">
    <property type="entry name" value="W2"/>
    <property type="match status" value="1"/>
</dbReference>
<dbReference type="SUPFAM" id="SSF100966">
    <property type="entry name" value="Translation initiation factor 2 beta, aIF2beta, N-terminal domain"/>
    <property type="match status" value="1"/>
</dbReference>
<protein>
    <recommendedName>
        <fullName evidence="2">Eukaryotic translation initiation factor 5</fullName>
    </recommendedName>
</protein>
<keyword evidence="9" id="KW-1185">Reference proteome</keyword>
<dbReference type="Gene3D" id="3.30.30.170">
    <property type="match status" value="1"/>
</dbReference>
<proteinExistence type="inferred from homology"/>
<dbReference type="InterPro" id="IPR002735">
    <property type="entry name" value="Transl_init_fac_IF2/IF5_dom"/>
</dbReference>
<dbReference type="Proteomes" id="UP000695022">
    <property type="component" value="Unplaced"/>
</dbReference>
<dbReference type="InterPro" id="IPR016189">
    <property type="entry name" value="Transl_init_fac_IF2/IF5_N"/>
</dbReference>
<dbReference type="InterPro" id="IPR016024">
    <property type="entry name" value="ARM-type_fold"/>
</dbReference>
<reference evidence="10" key="1">
    <citation type="submission" date="2025-08" db="UniProtKB">
        <authorList>
            <consortium name="RefSeq"/>
        </authorList>
    </citation>
    <scope>IDENTIFICATION</scope>
</reference>
<dbReference type="SUPFAM" id="SSF48371">
    <property type="entry name" value="ARM repeat"/>
    <property type="match status" value="1"/>
</dbReference>
<evidence type="ECO:0000313" key="9">
    <source>
        <dbReference type="Proteomes" id="UP000695022"/>
    </source>
</evidence>
<dbReference type="PROSITE" id="PS51363">
    <property type="entry name" value="W2"/>
    <property type="match status" value="1"/>
</dbReference>
<dbReference type="InterPro" id="IPR003307">
    <property type="entry name" value="W2_domain"/>
</dbReference>
<organism evidence="9 10">
    <name type="scientific">Priapulus caudatus</name>
    <name type="common">Priapulid worm</name>
    <dbReference type="NCBI Taxonomy" id="37621"/>
    <lineage>
        <taxon>Eukaryota</taxon>
        <taxon>Metazoa</taxon>
        <taxon>Ecdysozoa</taxon>
        <taxon>Scalidophora</taxon>
        <taxon>Priapulida</taxon>
        <taxon>Priapulimorpha</taxon>
        <taxon>Priapulimorphida</taxon>
        <taxon>Priapulidae</taxon>
        <taxon>Priapulus</taxon>
    </lineage>
</organism>
<feature type="compositionally biased region" description="Polar residues" evidence="7">
    <location>
        <begin position="146"/>
        <end position="156"/>
    </location>
</feature>
<dbReference type="SMART" id="SM00653">
    <property type="entry name" value="eIF2B_5"/>
    <property type="match status" value="1"/>
</dbReference>
<dbReference type="PANTHER" id="PTHR23001:SF7">
    <property type="entry name" value="EUKARYOTIC TRANSLATION INITIATION FACTOR 5"/>
    <property type="match status" value="1"/>
</dbReference>
<evidence type="ECO:0000256" key="5">
    <source>
        <dbReference type="ARBA" id="ARBA00022917"/>
    </source>
</evidence>
<feature type="compositionally biased region" description="Acidic residues" evidence="7">
    <location>
        <begin position="202"/>
        <end position="211"/>
    </location>
</feature>
<evidence type="ECO:0000256" key="7">
    <source>
        <dbReference type="SAM" id="MobiDB-lite"/>
    </source>
</evidence>
<evidence type="ECO:0000256" key="2">
    <source>
        <dbReference type="ARBA" id="ARBA00018059"/>
    </source>
</evidence>
<comment type="similarity">
    <text evidence="1">Belongs to the eIF-2-beta/eIF-5 family.</text>
</comment>
<evidence type="ECO:0000256" key="3">
    <source>
        <dbReference type="ARBA" id="ARBA00022540"/>
    </source>
</evidence>
<evidence type="ECO:0000256" key="1">
    <source>
        <dbReference type="ARBA" id="ARBA00010397"/>
    </source>
</evidence>
<dbReference type="Pfam" id="PF01873">
    <property type="entry name" value="eIF-5_eIF-2B"/>
    <property type="match status" value="1"/>
</dbReference>
<dbReference type="PANTHER" id="PTHR23001">
    <property type="entry name" value="EUKARYOTIC TRANSLATION INITIATION FACTOR"/>
    <property type="match status" value="1"/>
</dbReference>